<keyword evidence="1" id="KW-1133">Transmembrane helix</keyword>
<protein>
    <submittedName>
        <fullName evidence="2">Uncharacterized protein</fullName>
    </submittedName>
</protein>
<dbReference type="Pfam" id="PF07009">
    <property type="entry name" value="NusG_II"/>
    <property type="match status" value="1"/>
</dbReference>
<accession>A0A1M4S9D9</accession>
<dbReference type="STRING" id="1121025.SAMN02745249_00133"/>
<gene>
    <name evidence="2" type="ORF">SAMN02745249_00133</name>
</gene>
<dbReference type="AlphaFoldDB" id="A0A1M4S9D9"/>
<name>A0A1M4S9D9_9LACT</name>
<reference evidence="3" key="1">
    <citation type="submission" date="2016-11" db="EMBL/GenBank/DDBJ databases">
        <authorList>
            <person name="Varghese N."/>
            <person name="Submissions S."/>
        </authorList>
    </citation>
    <scope>NUCLEOTIDE SEQUENCE [LARGE SCALE GENOMIC DNA]</scope>
    <source>
        <strain evidence="3">DSM 15692</strain>
    </source>
</reference>
<dbReference type="Proteomes" id="UP000184128">
    <property type="component" value="Unassembled WGS sequence"/>
</dbReference>
<sequence length="151" mass="17230">MIKIRRKYKRQGGIVIKKLVKMMKPFDVIIIFLLVALSFSPIAIFTVQNSQNEGNKIYAVISIDGEEVDRFLLTGNEEHKLITYYPAPGQYNIIEIDGERIRNKEDNSPQQISVKTGWIQSPGETSLNIPHRLLIEIISENSEDTEIDIVS</sequence>
<feature type="transmembrane region" description="Helical" evidence="1">
    <location>
        <begin position="26"/>
        <end position="47"/>
    </location>
</feature>
<proteinExistence type="predicted"/>
<keyword evidence="1" id="KW-0472">Membrane</keyword>
<keyword evidence="1" id="KW-0812">Transmembrane</keyword>
<dbReference type="InterPro" id="IPR038690">
    <property type="entry name" value="NusG_2_sf"/>
</dbReference>
<keyword evidence="3" id="KW-1185">Reference proteome</keyword>
<organism evidence="2 3">
    <name type="scientific">Atopostipes suicloacalis DSM 15692</name>
    <dbReference type="NCBI Taxonomy" id="1121025"/>
    <lineage>
        <taxon>Bacteria</taxon>
        <taxon>Bacillati</taxon>
        <taxon>Bacillota</taxon>
        <taxon>Bacilli</taxon>
        <taxon>Lactobacillales</taxon>
        <taxon>Carnobacteriaceae</taxon>
        <taxon>Atopostipes</taxon>
    </lineage>
</organism>
<evidence type="ECO:0000313" key="3">
    <source>
        <dbReference type="Proteomes" id="UP000184128"/>
    </source>
</evidence>
<evidence type="ECO:0000256" key="1">
    <source>
        <dbReference type="SAM" id="Phobius"/>
    </source>
</evidence>
<dbReference type="EMBL" id="FQUF01000002">
    <property type="protein sequence ID" value="SHE28801.1"/>
    <property type="molecule type" value="Genomic_DNA"/>
</dbReference>
<evidence type="ECO:0000313" key="2">
    <source>
        <dbReference type="EMBL" id="SHE28801.1"/>
    </source>
</evidence>
<dbReference type="Gene3D" id="2.60.320.10">
    <property type="entry name" value="N-utilization substance G protein NusG, insert domain"/>
    <property type="match status" value="1"/>
</dbReference>